<feature type="region of interest" description="Disordered" evidence="3">
    <location>
        <begin position="171"/>
        <end position="223"/>
    </location>
</feature>
<feature type="compositionally biased region" description="Basic residues" evidence="3">
    <location>
        <begin position="464"/>
        <end position="479"/>
    </location>
</feature>
<dbReference type="PANTHER" id="PTHR12214:SF0">
    <property type="entry name" value="LD29489P"/>
    <property type="match status" value="1"/>
</dbReference>
<name>A0ABR1JZT9_9AGAR</name>
<comment type="caution">
    <text evidence="4">The sequence shown here is derived from an EMBL/GenBank/DDBJ whole genome shotgun (WGS) entry which is preliminary data.</text>
</comment>
<keyword evidence="5" id="KW-1185">Reference proteome</keyword>
<dbReference type="Proteomes" id="UP001498398">
    <property type="component" value="Unassembled WGS sequence"/>
</dbReference>
<accession>A0ABR1JZT9</accession>
<feature type="compositionally biased region" description="Basic residues" evidence="3">
    <location>
        <begin position="45"/>
        <end position="58"/>
    </location>
</feature>
<feature type="region of interest" description="Disordered" evidence="3">
    <location>
        <begin position="422"/>
        <end position="510"/>
    </location>
</feature>
<feature type="compositionally biased region" description="Acidic residues" evidence="3">
    <location>
        <begin position="261"/>
        <end position="274"/>
    </location>
</feature>
<feature type="region of interest" description="Disordered" evidence="3">
    <location>
        <begin position="1"/>
        <end position="108"/>
    </location>
</feature>
<dbReference type="EMBL" id="JBANRG010000003">
    <property type="protein sequence ID" value="KAK7469027.1"/>
    <property type="molecule type" value="Genomic_DNA"/>
</dbReference>
<organism evidence="4 5">
    <name type="scientific">Marasmiellus scandens</name>
    <dbReference type="NCBI Taxonomy" id="2682957"/>
    <lineage>
        <taxon>Eukaryota</taxon>
        <taxon>Fungi</taxon>
        <taxon>Dikarya</taxon>
        <taxon>Basidiomycota</taxon>
        <taxon>Agaricomycotina</taxon>
        <taxon>Agaricomycetes</taxon>
        <taxon>Agaricomycetidae</taxon>
        <taxon>Agaricales</taxon>
        <taxon>Marasmiineae</taxon>
        <taxon>Omphalotaceae</taxon>
        <taxon>Marasmiellus</taxon>
    </lineage>
</organism>
<dbReference type="PANTHER" id="PTHR12214">
    <property type="entry name" value="GC-RICH SEQUENCE DNA-BINDING FACTOR"/>
    <property type="match status" value="1"/>
</dbReference>
<feature type="region of interest" description="Disordered" evidence="3">
    <location>
        <begin position="261"/>
        <end position="297"/>
    </location>
</feature>
<proteinExistence type="predicted"/>
<evidence type="ECO:0000313" key="4">
    <source>
        <dbReference type="EMBL" id="KAK7469027.1"/>
    </source>
</evidence>
<keyword evidence="2" id="KW-0539">Nucleus</keyword>
<feature type="compositionally biased region" description="Polar residues" evidence="3">
    <location>
        <begin position="498"/>
        <end position="510"/>
    </location>
</feature>
<dbReference type="InterPro" id="IPR012890">
    <property type="entry name" value="GCFC2-like"/>
</dbReference>
<evidence type="ECO:0000313" key="5">
    <source>
        <dbReference type="Proteomes" id="UP001498398"/>
    </source>
</evidence>
<evidence type="ECO:0000256" key="1">
    <source>
        <dbReference type="ARBA" id="ARBA00004123"/>
    </source>
</evidence>
<gene>
    <name evidence="4" type="ORF">VKT23_003521</name>
</gene>
<feature type="compositionally biased region" description="Low complexity" evidence="3">
    <location>
        <begin position="425"/>
        <end position="437"/>
    </location>
</feature>
<dbReference type="Pfam" id="PF15458">
    <property type="entry name" value="NTR2"/>
    <property type="match status" value="1"/>
</dbReference>
<dbReference type="InterPro" id="IPR028211">
    <property type="entry name" value="Ntr2"/>
</dbReference>
<comment type="subcellular location">
    <subcellularLocation>
        <location evidence="1">Nucleus</location>
    </subcellularLocation>
</comment>
<evidence type="ECO:0000256" key="3">
    <source>
        <dbReference type="SAM" id="MobiDB-lite"/>
    </source>
</evidence>
<protein>
    <submittedName>
        <fullName evidence="4">Uncharacterized protein</fullName>
    </submittedName>
</protein>
<feature type="compositionally biased region" description="Basic residues" evidence="3">
    <location>
        <begin position="1"/>
        <end position="12"/>
    </location>
</feature>
<reference evidence="4 5" key="1">
    <citation type="submission" date="2024-01" db="EMBL/GenBank/DDBJ databases">
        <title>A draft genome for the cacao thread blight pathogen Marasmiellus scandens.</title>
        <authorList>
            <person name="Baruah I.K."/>
            <person name="Leung J."/>
            <person name="Bukari Y."/>
            <person name="Amoako-Attah I."/>
            <person name="Meinhardt L.W."/>
            <person name="Bailey B.A."/>
            <person name="Cohen S.P."/>
        </authorList>
    </citation>
    <scope>NUCLEOTIDE SEQUENCE [LARGE SCALE GENOMIC DNA]</scope>
    <source>
        <strain evidence="4 5">GH-19</strain>
    </source>
</reference>
<feature type="compositionally biased region" description="Basic and acidic residues" evidence="3">
    <location>
        <begin position="200"/>
        <end position="215"/>
    </location>
</feature>
<sequence>MFNKRTRSKPSNRARPPSDNEDAEPSLADTSATETGGESPLSAVKKLKEKTKKSKTKSKLSFGAEEEEESSGEVFQVKKSKLSRKLTLGQHPANLPETLEQATISSSSPKYDRAYLNELKASTPSARAPAPAATDPYDADASMDVSMMDAGDISMQSEVLETSETVIPSEFSVKMARDRRQQARKTGSTSEDYISLSVVRRGEDQGPHPESRLVREEDELGEGDDEFAEYTSAQERIALGKKSRKVEASKRREAMMELIADAEEVDEETAEWEQEQLRRGGHRTPEPSAPKVKQVYKPTPIPPPTNIPSMGPALARLTQQLAQLTTSHASNTAALNALAQERDQVDEREKEMRVLVTRAEEKRAWFGSFREWVEGVAEFLDEKYPLLEKLEEEYISLVQERFDIISKRRQLDNEDDLALFFGTLPPSASASSSQDQQPAEETDEYGRTIPKPDPLSQQRERRAARIARRQVRQQHHRHENHQPSQQRQREQEAEEGYSTDSSLPPADQSSYETAITSVSTRTQDILSDVKAKEFLDPGKGQWSIWREKYEDSYVGAWGGLGVVSVWEFWTRLEIVGWDCIGDPKSLDSFKWYQGLYEYSRPGDPVDEVQDRDLGPDGDLVSSMITTAVIPRLAKIVEGGALDVYSDKHVRRAIDLTEEIEASVEEGSLKLQILLKSVTSCFQKAITESLSPVQTLVNLSQSGSLPPPPFNPESVPARQRFLLRQVKLLSNLLKWRKFIGEKFGVGQLATKIVESCILPVAEGGWDVGGKDVVETVSGMLPNELVPNSVKIRLMTR</sequence>
<evidence type="ECO:0000256" key="2">
    <source>
        <dbReference type="ARBA" id="ARBA00023242"/>
    </source>
</evidence>